<dbReference type="InterPro" id="IPR052823">
    <property type="entry name" value="SXP/RAL-2_related"/>
</dbReference>
<dbReference type="WBParaSite" id="Csp11.Scaffold629.g15286.t2">
    <property type="protein sequence ID" value="Csp11.Scaffold629.g15286.t2"/>
    <property type="gene ID" value="Csp11.Scaffold629.g15286"/>
</dbReference>
<name>A0A1I7U6A0_9PELO</name>
<feature type="compositionally biased region" description="Low complexity" evidence="2">
    <location>
        <begin position="29"/>
        <end position="43"/>
    </location>
</feature>
<dbReference type="PANTHER" id="PTHR21593">
    <property type="entry name" value="PRION-LIKE- Q/N-RICH -DOMAIN-BEARING PROTEIN PROTEIN"/>
    <property type="match status" value="1"/>
</dbReference>
<feature type="domain" description="SXP/RAL-2 family protein Ani s 5-like cation-binding" evidence="3">
    <location>
        <begin position="129"/>
        <end position="235"/>
    </location>
</feature>
<keyword evidence="1" id="KW-0175">Coiled coil</keyword>
<dbReference type="PANTHER" id="PTHR21593:SF8">
    <property type="entry name" value="DUF148 DOMAIN-CONTAINING PROTEIN-RELATED"/>
    <property type="match status" value="1"/>
</dbReference>
<evidence type="ECO:0000259" key="3">
    <source>
        <dbReference type="Pfam" id="PF02520"/>
    </source>
</evidence>
<feature type="coiled-coil region" evidence="1">
    <location>
        <begin position="157"/>
        <end position="184"/>
    </location>
</feature>
<dbReference type="Pfam" id="PF02520">
    <property type="entry name" value="ANIS5_cation-bd"/>
    <property type="match status" value="1"/>
</dbReference>
<dbReference type="STRING" id="1561998.A0A1I7U6A0"/>
<evidence type="ECO:0000313" key="5">
    <source>
        <dbReference type="WBParaSite" id="Csp11.Scaffold629.g15286.t2"/>
    </source>
</evidence>
<evidence type="ECO:0000256" key="1">
    <source>
        <dbReference type="SAM" id="Coils"/>
    </source>
</evidence>
<sequence length="243" mass="27546">MPTATSNFQAESRNKTSIDLADSLDAKGTRASLRSSASSGTSLDENHNKTHALQASVDEHGNVKNHSVDGSYRNKKTGEFGHSDMVASIKNADGTESHTNLKNDTNRNTYEAEKAALERNFLRDQPRAVQQSYNQISRNSQLSRQQKDQQLGEWAQMNNLSNEYSSYTRQMDEMEQQIQQNTTRIISQLSSIQPQINSILNDETLTTSQERQAIQAIDTQNPQLVPVFFQIRNMLRKQYGRNY</sequence>
<dbReference type="Proteomes" id="UP000095282">
    <property type="component" value="Unplaced"/>
</dbReference>
<accession>A0A1I7U6A0</accession>
<dbReference type="AlphaFoldDB" id="A0A1I7U6A0"/>
<feature type="region of interest" description="Disordered" evidence="2">
    <location>
        <begin position="1"/>
        <end position="79"/>
    </location>
</feature>
<feature type="compositionally biased region" description="Polar residues" evidence="2">
    <location>
        <begin position="1"/>
        <end position="17"/>
    </location>
</feature>
<feature type="region of interest" description="Disordered" evidence="2">
    <location>
        <begin position="124"/>
        <end position="150"/>
    </location>
</feature>
<dbReference type="InterPro" id="IPR003677">
    <property type="entry name" value="ANIS5_cation-bd"/>
</dbReference>
<evidence type="ECO:0000313" key="4">
    <source>
        <dbReference type="Proteomes" id="UP000095282"/>
    </source>
</evidence>
<keyword evidence="4" id="KW-1185">Reference proteome</keyword>
<feature type="compositionally biased region" description="Polar residues" evidence="2">
    <location>
        <begin position="128"/>
        <end position="144"/>
    </location>
</feature>
<reference evidence="5" key="1">
    <citation type="submission" date="2016-11" db="UniProtKB">
        <authorList>
            <consortium name="WormBaseParasite"/>
        </authorList>
    </citation>
    <scope>IDENTIFICATION</scope>
</reference>
<proteinExistence type="predicted"/>
<protein>
    <submittedName>
        <fullName evidence="5">DUF148 domain-containing protein</fullName>
    </submittedName>
</protein>
<organism evidence="4 5">
    <name type="scientific">Caenorhabditis tropicalis</name>
    <dbReference type="NCBI Taxonomy" id="1561998"/>
    <lineage>
        <taxon>Eukaryota</taxon>
        <taxon>Metazoa</taxon>
        <taxon>Ecdysozoa</taxon>
        <taxon>Nematoda</taxon>
        <taxon>Chromadorea</taxon>
        <taxon>Rhabditida</taxon>
        <taxon>Rhabditina</taxon>
        <taxon>Rhabditomorpha</taxon>
        <taxon>Rhabditoidea</taxon>
        <taxon>Rhabditidae</taxon>
        <taxon>Peloderinae</taxon>
        <taxon>Caenorhabditis</taxon>
    </lineage>
</organism>
<evidence type="ECO:0000256" key="2">
    <source>
        <dbReference type="SAM" id="MobiDB-lite"/>
    </source>
</evidence>